<dbReference type="SMART" id="SM00347">
    <property type="entry name" value="HTH_MARR"/>
    <property type="match status" value="1"/>
</dbReference>
<dbReference type="FunFam" id="1.10.10.10:FF:000163">
    <property type="entry name" value="MarR family transcriptional regulator"/>
    <property type="match status" value="1"/>
</dbReference>
<dbReference type="GO" id="GO:0003700">
    <property type="term" value="F:DNA-binding transcription factor activity"/>
    <property type="evidence" value="ECO:0007669"/>
    <property type="project" value="InterPro"/>
</dbReference>
<sequence length="156" mass="17878">MTYKENTLETNYNHEDDILKLDNQLCFSLYVCSKEIIKKYKPLLEPFGLTYTGYITLLALWEKDNITVKELGKKLYLDSGTLTPLLKKLESLDYVNRVRSSVDERNVHVVLTEKGQRLKAEAVEIPKKLICSSNLSEESALDIYLALKKLMSLVDG</sequence>
<evidence type="ECO:0000313" key="11">
    <source>
        <dbReference type="Proteomes" id="UP000516160"/>
    </source>
</evidence>
<evidence type="ECO:0000256" key="1">
    <source>
        <dbReference type="ARBA" id="ARBA00004496"/>
    </source>
</evidence>
<dbReference type="InterPro" id="IPR036388">
    <property type="entry name" value="WH-like_DNA-bd_sf"/>
</dbReference>
<evidence type="ECO:0000256" key="3">
    <source>
        <dbReference type="ARBA" id="ARBA00023015"/>
    </source>
</evidence>
<evidence type="ECO:0000256" key="2">
    <source>
        <dbReference type="ARBA" id="ARBA00022490"/>
    </source>
</evidence>
<dbReference type="EMBL" id="CP058559">
    <property type="protein sequence ID" value="QNO15459.1"/>
    <property type="molecule type" value="Genomic_DNA"/>
</dbReference>
<evidence type="ECO:0000259" key="9">
    <source>
        <dbReference type="PROSITE" id="PS50995"/>
    </source>
</evidence>
<name>A0A7G9W9U7_ALKCA</name>
<feature type="domain" description="HTH marR-type" evidence="9">
    <location>
        <begin position="22"/>
        <end position="152"/>
    </location>
</feature>
<comment type="subcellular location">
    <subcellularLocation>
        <location evidence="1">Cytoplasm</location>
    </subcellularLocation>
</comment>
<keyword evidence="2" id="KW-0963">Cytoplasm</keyword>
<dbReference type="PANTHER" id="PTHR42756:SF1">
    <property type="entry name" value="TRANSCRIPTIONAL REPRESSOR OF EMRAB OPERON"/>
    <property type="match status" value="1"/>
</dbReference>
<dbReference type="PROSITE" id="PS50995">
    <property type="entry name" value="HTH_MARR_2"/>
    <property type="match status" value="1"/>
</dbReference>
<evidence type="ECO:0000256" key="5">
    <source>
        <dbReference type="ARBA" id="ARBA00023163"/>
    </source>
</evidence>
<keyword evidence="3" id="KW-0805">Transcription regulation</keyword>
<dbReference type="RefSeq" id="WP_213165822.1">
    <property type="nucleotide sequence ID" value="NZ_CP058559.1"/>
</dbReference>
<dbReference type="GO" id="GO:0005737">
    <property type="term" value="C:cytoplasm"/>
    <property type="evidence" value="ECO:0007669"/>
    <property type="project" value="UniProtKB-SubCell"/>
</dbReference>
<keyword evidence="11" id="KW-1185">Reference proteome</keyword>
<dbReference type="InterPro" id="IPR036390">
    <property type="entry name" value="WH_DNA-bd_sf"/>
</dbReference>
<dbReference type="SUPFAM" id="SSF46785">
    <property type="entry name" value="Winged helix' DNA-binding domain"/>
    <property type="match status" value="1"/>
</dbReference>
<evidence type="ECO:0000256" key="6">
    <source>
        <dbReference type="ARBA" id="ARBA00046337"/>
    </source>
</evidence>
<dbReference type="InterPro" id="IPR055166">
    <property type="entry name" value="Transc_reg_Sar_Rot_HTH"/>
</dbReference>
<gene>
    <name evidence="10" type="ORF">HYG86_12125</name>
</gene>
<accession>A0A7G9W9U7</accession>
<keyword evidence="5" id="KW-0804">Transcription</keyword>
<protein>
    <recommendedName>
        <fullName evidence="7">HTH-type transcriptional regulator SarZ</fullName>
    </recommendedName>
    <alternativeName>
        <fullName evidence="8">Staphylococcal accessory regulator Z</fullName>
    </alternativeName>
</protein>
<evidence type="ECO:0000256" key="7">
    <source>
        <dbReference type="ARBA" id="ARBA00047188"/>
    </source>
</evidence>
<dbReference type="GO" id="GO:0003677">
    <property type="term" value="F:DNA binding"/>
    <property type="evidence" value="ECO:0007669"/>
    <property type="project" value="UniProtKB-KW"/>
</dbReference>
<evidence type="ECO:0000256" key="4">
    <source>
        <dbReference type="ARBA" id="ARBA00023125"/>
    </source>
</evidence>
<organism evidence="10 11">
    <name type="scientific">Alkalicella caledoniensis</name>
    <dbReference type="NCBI Taxonomy" id="2731377"/>
    <lineage>
        <taxon>Bacteria</taxon>
        <taxon>Bacillati</taxon>
        <taxon>Bacillota</taxon>
        <taxon>Clostridia</taxon>
        <taxon>Eubacteriales</taxon>
        <taxon>Proteinivoracaceae</taxon>
        <taxon>Alkalicella</taxon>
    </lineage>
</organism>
<evidence type="ECO:0000313" key="10">
    <source>
        <dbReference type="EMBL" id="QNO15459.1"/>
    </source>
</evidence>
<dbReference type="PRINTS" id="PR00598">
    <property type="entry name" value="HTHMARR"/>
</dbReference>
<dbReference type="KEGG" id="acae:HYG86_12125"/>
<dbReference type="Pfam" id="PF22381">
    <property type="entry name" value="Staph_reg_Sar_Rot"/>
    <property type="match status" value="1"/>
</dbReference>
<keyword evidence="4" id="KW-0238">DNA-binding</keyword>
<dbReference type="Gene3D" id="1.10.10.10">
    <property type="entry name" value="Winged helix-like DNA-binding domain superfamily/Winged helix DNA-binding domain"/>
    <property type="match status" value="1"/>
</dbReference>
<comment type="similarity">
    <text evidence="6">Belongs to the SarZ family.</text>
</comment>
<dbReference type="InterPro" id="IPR000835">
    <property type="entry name" value="HTH_MarR-typ"/>
</dbReference>
<dbReference type="AlphaFoldDB" id="A0A7G9W9U7"/>
<evidence type="ECO:0000256" key="8">
    <source>
        <dbReference type="ARBA" id="ARBA00047207"/>
    </source>
</evidence>
<dbReference type="Proteomes" id="UP000516160">
    <property type="component" value="Chromosome"/>
</dbReference>
<reference evidence="10 11" key="1">
    <citation type="submission" date="2020-07" db="EMBL/GenBank/DDBJ databases">
        <title>Alkalicella. sp. LB2 genome.</title>
        <authorList>
            <person name="Postec A."/>
            <person name="Quemeneur M."/>
        </authorList>
    </citation>
    <scope>NUCLEOTIDE SEQUENCE [LARGE SCALE GENOMIC DNA]</scope>
    <source>
        <strain evidence="10 11">LB2</strain>
    </source>
</reference>
<dbReference type="PANTHER" id="PTHR42756">
    <property type="entry name" value="TRANSCRIPTIONAL REGULATOR, MARR"/>
    <property type="match status" value="1"/>
</dbReference>
<proteinExistence type="inferred from homology"/>